<dbReference type="InterPro" id="IPR021829">
    <property type="entry name" value="DUF3419"/>
</dbReference>
<keyword evidence="2" id="KW-1185">Reference proteome</keyword>
<reference evidence="1 2" key="1">
    <citation type="submission" date="2006-10" db="EMBL/GenBank/DDBJ databases">
        <title>Complete sequence of Syntrophobacter fumaroxidans MPOB.</title>
        <authorList>
            <consortium name="US DOE Joint Genome Institute"/>
            <person name="Copeland A."/>
            <person name="Lucas S."/>
            <person name="Lapidus A."/>
            <person name="Barry K."/>
            <person name="Detter J.C."/>
            <person name="Glavina del Rio T."/>
            <person name="Hammon N."/>
            <person name="Israni S."/>
            <person name="Pitluck S."/>
            <person name="Goltsman E.G."/>
            <person name="Martinez M."/>
            <person name="Schmutz J."/>
            <person name="Larimer F."/>
            <person name="Land M."/>
            <person name="Hauser L."/>
            <person name="Kyrpides N."/>
            <person name="Kim E."/>
            <person name="Boone D.R."/>
            <person name="Brockman F."/>
            <person name="Culley D."/>
            <person name="Ferry J."/>
            <person name="Gunsalus R."/>
            <person name="McInerney M.J."/>
            <person name="Morrison M."/>
            <person name="Plugge C."/>
            <person name="Rohlin L."/>
            <person name="Scholten J."/>
            <person name="Sieber J."/>
            <person name="Stams A.J.M."/>
            <person name="Worm P."/>
            <person name="Henstra A.M."/>
            <person name="Richardson P."/>
        </authorList>
    </citation>
    <scope>NUCLEOTIDE SEQUENCE [LARGE SCALE GENOMIC DNA]</scope>
    <source>
        <strain evidence="2">DSM 10017 / MPOB</strain>
    </source>
</reference>
<name>A0LKS3_SYNFM</name>
<proteinExistence type="predicted"/>
<dbReference type="RefSeq" id="WP_011699194.1">
    <property type="nucleotide sequence ID" value="NC_008554.1"/>
</dbReference>
<protein>
    <submittedName>
        <fullName evidence="1">Uncharacterized protein</fullName>
    </submittedName>
</protein>
<dbReference type="AlphaFoldDB" id="A0LKS3"/>
<evidence type="ECO:0000313" key="1">
    <source>
        <dbReference type="EMBL" id="ABK18025.1"/>
    </source>
</evidence>
<dbReference type="EMBL" id="CP000478">
    <property type="protein sequence ID" value="ABK18025.1"/>
    <property type="molecule type" value="Genomic_DNA"/>
</dbReference>
<organism evidence="1 2">
    <name type="scientific">Syntrophobacter fumaroxidans (strain DSM 10017 / MPOB)</name>
    <dbReference type="NCBI Taxonomy" id="335543"/>
    <lineage>
        <taxon>Bacteria</taxon>
        <taxon>Pseudomonadati</taxon>
        <taxon>Thermodesulfobacteriota</taxon>
        <taxon>Syntrophobacteria</taxon>
        <taxon>Syntrophobacterales</taxon>
        <taxon>Syntrophobacteraceae</taxon>
        <taxon>Syntrophobacter</taxon>
    </lineage>
</organism>
<dbReference type="OrthoDB" id="5502288at2"/>
<sequence>MQFPNQAELYEWCDDLGGEFRVEGAGSFHRNSPPYLMATEHPWWHLAGRSPHGEAAVCIAGSGDVPLFLLQAGAEPVVAVDVSRSACFLNELKRAALRRLPYEDYVVFFLSGLPRASGFLHARRLPQRMPAVERAALYDGLRQDLSAPARVFWDDRCRSTAPSESSPFQGFLHTLDLFTLEEIPCLSDPSHYTAWSAGARDYPILNLPMDLALRRLDMLFNMVYVSNVPEYMKMHFLAEENPEGYRTWLESFLRVVLKRLAPGGRFCSYFFQSGDAPSLTADLADFALLEDCGMRLDVRRIEYASAALGSRFRNVLAVWEKTRWD</sequence>
<dbReference type="Proteomes" id="UP000001784">
    <property type="component" value="Chromosome"/>
</dbReference>
<dbReference type="Gene3D" id="3.40.50.150">
    <property type="entry name" value="Vaccinia Virus protein VP39"/>
    <property type="match status" value="1"/>
</dbReference>
<dbReference type="KEGG" id="sfu:Sfum_2344"/>
<gene>
    <name evidence="1" type="ordered locus">Sfum_2344</name>
</gene>
<dbReference type="HOGENOM" id="CLU_855074_0_0_7"/>
<dbReference type="InterPro" id="IPR029063">
    <property type="entry name" value="SAM-dependent_MTases_sf"/>
</dbReference>
<dbReference type="SUPFAM" id="SSF53335">
    <property type="entry name" value="S-adenosyl-L-methionine-dependent methyltransferases"/>
    <property type="match status" value="1"/>
</dbReference>
<dbReference type="Pfam" id="PF11899">
    <property type="entry name" value="DUF3419"/>
    <property type="match status" value="1"/>
</dbReference>
<dbReference type="InParanoid" id="A0LKS3"/>
<evidence type="ECO:0000313" key="2">
    <source>
        <dbReference type="Proteomes" id="UP000001784"/>
    </source>
</evidence>
<accession>A0LKS3</accession>
<dbReference type="STRING" id="335543.Sfum_2344"/>